<evidence type="ECO:0000256" key="2">
    <source>
        <dbReference type="ARBA" id="ARBA00009399"/>
    </source>
</evidence>
<feature type="domain" description="GtrA/DPMS transmembrane" evidence="7">
    <location>
        <begin position="45"/>
        <end position="170"/>
    </location>
</feature>
<feature type="transmembrane region" description="Helical" evidence="6">
    <location>
        <begin position="43"/>
        <end position="61"/>
    </location>
</feature>
<keyword evidence="4 6" id="KW-1133">Transmembrane helix</keyword>
<dbReference type="Pfam" id="PF04138">
    <property type="entry name" value="GtrA_DPMS_TM"/>
    <property type="match status" value="1"/>
</dbReference>
<evidence type="ECO:0000256" key="6">
    <source>
        <dbReference type="SAM" id="Phobius"/>
    </source>
</evidence>
<evidence type="ECO:0000256" key="4">
    <source>
        <dbReference type="ARBA" id="ARBA00022989"/>
    </source>
</evidence>
<dbReference type="EMBL" id="JACSQE010000008">
    <property type="protein sequence ID" value="MBD7999221.1"/>
    <property type="molecule type" value="Genomic_DNA"/>
</dbReference>
<evidence type="ECO:0000256" key="3">
    <source>
        <dbReference type="ARBA" id="ARBA00022692"/>
    </source>
</evidence>
<comment type="subcellular location">
    <subcellularLocation>
        <location evidence="1">Membrane</location>
        <topology evidence="1">Multi-pass membrane protein</topology>
    </subcellularLocation>
</comment>
<dbReference type="InterPro" id="IPR007267">
    <property type="entry name" value="GtrA_DPMS_TM"/>
</dbReference>
<evidence type="ECO:0000256" key="5">
    <source>
        <dbReference type="ARBA" id="ARBA00023136"/>
    </source>
</evidence>
<keyword evidence="5 6" id="KW-0472">Membrane</keyword>
<name>A0ABR8V353_9CELL</name>
<proteinExistence type="inferred from homology"/>
<gene>
    <name evidence="8" type="ORF">H9640_11725</name>
</gene>
<feature type="transmembrane region" description="Helical" evidence="6">
    <location>
        <begin position="147"/>
        <end position="164"/>
    </location>
</feature>
<dbReference type="PANTHER" id="PTHR38459:SF1">
    <property type="entry name" value="PROPHAGE BACTOPRENOL-LINKED GLUCOSE TRANSLOCASE HOMOLOG"/>
    <property type="match status" value="1"/>
</dbReference>
<dbReference type="Proteomes" id="UP000633601">
    <property type="component" value="Unassembled WGS sequence"/>
</dbReference>
<comment type="caution">
    <text evidence="8">The sequence shown here is derived from an EMBL/GenBank/DDBJ whole genome shotgun (WGS) entry which is preliminary data.</text>
</comment>
<evidence type="ECO:0000256" key="1">
    <source>
        <dbReference type="ARBA" id="ARBA00004141"/>
    </source>
</evidence>
<reference evidence="8 9" key="1">
    <citation type="submission" date="2020-08" db="EMBL/GenBank/DDBJ databases">
        <title>A Genomic Blueprint of the Chicken Gut Microbiome.</title>
        <authorList>
            <person name="Gilroy R."/>
            <person name="Ravi A."/>
            <person name="Getino M."/>
            <person name="Pursley I."/>
            <person name="Horton D.L."/>
            <person name="Alikhan N.-F."/>
            <person name="Baker D."/>
            <person name="Gharbi K."/>
            <person name="Hall N."/>
            <person name="Watson M."/>
            <person name="Adriaenssens E.M."/>
            <person name="Foster-Nyarko E."/>
            <person name="Jarju S."/>
            <person name="Secka A."/>
            <person name="Antonio M."/>
            <person name="Oren A."/>
            <person name="Chaudhuri R."/>
            <person name="La Ragione R.M."/>
            <person name="Hildebrand F."/>
            <person name="Pallen M.J."/>
        </authorList>
    </citation>
    <scope>NUCLEOTIDE SEQUENCE [LARGE SCALE GENOMIC DNA]</scope>
    <source>
        <strain evidence="8 9">Sa2CUA8</strain>
    </source>
</reference>
<keyword evidence="9" id="KW-1185">Reference proteome</keyword>
<organism evidence="8 9">
    <name type="scientific">Oerskovia gallyi</name>
    <dbReference type="NCBI Taxonomy" id="2762226"/>
    <lineage>
        <taxon>Bacteria</taxon>
        <taxon>Bacillati</taxon>
        <taxon>Actinomycetota</taxon>
        <taxon>Actinomycetes</taxon>
        <taxon>Micrococcales</taxon>
        <taxon>Cellulomonadaceae</taxon>
        <taxon>Oerskovia</taxon>
    </lineage>
</organism>
<evidence type="ECO:0000259" key="7">
    <source>
        <dbReference type="Pfam" id="PF04138"/>
    </source>
</evidence>
<keyword evidence="3 6" id="KW-0812">Transmembrane</keyword>
<dbReference type="PANTHER" id="PTHR38459">
    <property type="entry name" value="PROPHAGE BACTOPRENOL-LINKED GLUCOSE TRANSLOCASE HOMOLOG"/>
    <property type="match status" value="1"/>
</dbReference>
<evidence type="ECO:0000313" key="8">
    <source>
        <dbReference type="EMBL" id="MBD7999221.1"/>
    </source>
</evidence>
<comment type="similarity">
    <text evidence="2">Belongs to the GtrA family.</text>
</comment>
<dbReference type="InterPro" id="IPR051401">
    <property type="entry name" value="GtrA_CellWall_Glycosyl"/>
</dbReference>
<sequence length="206" mass="21597">MSSQVDELSLSPVRAPVPVGAAARLASDAARRRTRVVARLAELGRFSFVGTVAFFVDLGLFNLLRFGPWEALSASPLEAKAIAVGVATVVSWLGSRYWTFSDRRTSRHGRELLTFLLVNAAGMAISLGVLAFTTDVLGLTSPLAENVAANGVGLALANVFRYVAYRRVVFTGAGVGPRPLDGAATLAATPFPVPDPVATGNPSDKA</sequence>
<evidence type="ECO:0000313" key="9">
    <source>
        <dbReference type="Proteomes" id="UP000633601"/>
    </source>
</evidence>
<accession>A0ABR8V353</accession>
<feature type="transmembrane region" description="Helical" evidence="6">
    <location>
        <begin position="81"/>
        <end position="100"/>
    </location>
</feature>
<protein>
    <submittedName>
        <fullName evidence="8">GtrA family protein</fullName>
    </submittedName>
</protein>
<feature type="transmembrane region" description="Helical" evidence="6">
    <location>
        <begin position="112"/>
        <end position="132"/>
    </location>
</feature>
<dbReference type="RefSeq" id="WP_191790876.1">
    <property type="nucleotide sequence ID" value="NZ_JACSQE010000008.1"/>
</dbReference>